<dbReference type="AlphaFoldDB" id="A0A9W7EHX2"/>
<keyword evidence="4" id="KW-0732">Signal</keyword>
<feature type="signal peptide" evidence="4">
    <location>
        <begin position="1"/>
        <end position="23"/>
    </location>
</feature>
<dbReference type="PANTHER" id="PTHR33607">
    <property type="entry name" value="ENDONUCLEASE-1"/>
    <property type="match status" value="1"/>
</dbReference>
<proteinExistence type="predicted"/>
<keyword evidence="1" id="KW-0540">Nuclease</keyword>
<feature type="compositionally biased region" description="Low complexity" evidence="3">
    <location>
        <begin position="528"/>
        <end position="558"/>
    </location>
</feature>
<dbReference type="GO" id="GO:0004518">
    <property type="term" value="F:nuclease activity"/>
    <property type="evidence" value="ECO:0007669"/>
    <property type="project" value="UniProtKB-KW"/>
</dbReference>
<dbReference type="Proteomes" id="UP001165085">
    <property type="component" value="Unassembled WGS sequence"/>
</dbReference>
<reference evidence="6" key="1">
    <citation type="journal article" date="2023" name="Commun. Biol.">
        <title>Genome analysis of Parmales, the sister group of diatoms, reveals the evolutionary specialization of diatoms from phago-mixotrophs to photoautotrophs.</title>
        <authorList>
            <person name="Ban H."/>
            <person name="Sato S."/>
            <person name="Yoshikawa S."/>
            <person name="Yamada K."/>
            <person name="Nakamura Y."/>
            <person name="Ichinomiya M."/>
            <person name="Sato N."/>
            <person name="Blanc-Mathieu R."/>
            <person name="Endo H."/>
            <person name="Kuwata A."/>
            <person name="Ogata H."/>
        </authorList>
    </citation>
    <scope>NUCLEOTIDE SEQUENCE [LARGE SCALE GENOMIC DNA]</scope>
    <source>
        <strain evidence="6">NIES 3701</strain>
    </source>
</reference>
<dbReference type="InterPro" id="IPR044925">
    <property type="entry name" value="His-Me_finger_sf"/>
</dbReference>
<dbReference type="PANTHER" id="PTHR33607:SF2">
    <property type="entry name" value="ENDONUCLEASE-1"/>
    <property type="match status" value="1"/>
</dbReference>
<feature type="chain" id="PRO_5040897649" evidence="4">
    <location>
        <begin position="24"/>
        <end position="618"/>
    </location>
</feature>
<evidence type="ECO:0000256" key="3">
    <source>
        <dbReference type="SAM" id="MobiDB-lite"/>
    </source>
</evidence>
<evidence type="ECO:0000313" key="6">
    <source>
        <dbReference type="Proteomes" id="UP001165085"/>
    </source>
</evidence>
<evidence type="ECO:0000313" key="5">
    <source>
        <dbReference type="EMBL" id="GMH79307.1"/>
    </source>
</evidence>
<dbReference type="OrthoDB" id="423935at2759"/>
<name>A0A9W7EHX2_9STRA</name>
<evidence type="ECO:0000256" key="4">
    <source>
        <dbReference type="SAM" id="SignalP"/>
    </source>
</evidence>
<dbReference type="Pfam" id="PF04231">
    <property type="entry name" value="Endonuclease_1"/>
    <property type="match status" value="1"/>
</dbReference>
<sequence>MYQISQQLLFLATLASISSSASSSSSSSSSIACTPSAYYSAIQSILDDPLSLSASELETILRDHIKGHTVIPYTSTNVDCWDALNILDAAPSDADSVILVYKQTPDLIANSGLSTGWNREHVWPKSYGVDYSGPDTSDLHSLRAADWSVNSARNNRYYDDCTDTSVCTIPAHAEAASDTGKMALAGTTGIFMPPASVRGDLARSLFYMATRYDGSEANTQDLQLSNCPCDTTFKMGKLRTLLQWHSDDPPSAEEISRNSILCEDYQHNRNPFIDYPDLVPLVFLNDDDTSCPACPDSAPEDESADDSFFVESPLTLDRGAVALIGFNSDAPKSLQILSLSTLSNGANFYVTDNGYLGTSGFRTGEGTLKFTATSDIAPGTTLTWIDGDSSSSFGDWSEEGSFVLSASGDQLYIYTLSSDMSQNFVFALQYRAGTWDDEMVQGVDDSSTKGALPTTLTGNFAVALTHHDNKKWDGGGLTSGTKEDYLASVCDSSEWSGDNGNAFTFASSADAYTVVPSPTPSPTPQPTVAPTTSPTSSPTSSPTTSPTSSPTSTLTLPTPLTEITTAANTTNATNATNATQVTDIEELVLSPANSLSINYYHAMISLVATFIHTTFIFM</sequence>
<dbReference type="InterPro" id="IPR007346">
    <property type="entry name" value="Endonuclease-I"/>
</dbReference>
<comment type="caution">
    <text evidence="5">The sequence shown here is derived from an EMBL/GenBank/DDBJ whole genome shotgun (WGS) entry which is preliminary data.</text>
</comment>
<keyword evidence="2" id="KW-0378">Hydrolase</keyword>
<dbReference type="SUPFAM" id="SSF54060">
    <property type="entry name" value="His-Me finger endonucleases"/>
    <property type="match status" value="1"/>
</dbReference>
<feature type="compositionally biased region" description="Pro residues" evidence="3">
    <location>
        <begin position="517"/>
        <end position="527"/>
    </location>
</feature>
<dbReference type="GO" id="GO:0016787">
    <property type="term" value="F:hydrolase activity"/>
    <property type="evidence" value="ECO:0007669"/>
    <property type="project" value="UniProtKB-KW"/>
</dbReference>
<feature type="region of interest" description="Disordered" evidence="3">
    <location>
        <begin position="515"/>
        <end position="558"/>
    </location>
</feature>
<keyword evidence="6" id="KW-1185">Reference proteome</keyword>
<gene>
    <name evidence="5" type="ORF">TrST_g11580</name>
</gene>
<dbReference type="EMBL" id="BRXY01000232">
    <property type="protein sequence ID" value="GMH79307.1"/>
    <property type="molecule type" value="Genomic_DNA"/>
</dbReference>
<protein>
    <submittedName>
        <fullName evidence="5">Uncharacterized protein</fullName>
    </submittedName>
</protein>
<organism evidence="5 6">
    <name type="scientific">Triparma strigata</name>
    <dbReference type="NCBI Taxonomy" id="1606541"/>
    <lineage>
        <taxon>Eukaryota</taxon>
        <taxon>Sar</taxon>
        <taxon>Stramenopiles</taxon>
        <taxon>Ochrophyta</taxon>
        <taxon>Bolidophyceae</taxon>
        <taxon>Parmales</taxon>
        <taxon>Triparmaceae</taxon>
        <taxon>Triparma</taxon>
    </lineage>
</organism>
<accession>A0A9W7EHX2</accession>
<evidence type="ECO:0000256" key="2">
    <source>
        <dbReference type="ARBA" id="ARBA00022801"/>
    </source>
</evidence>
<evidence type="ECO:0000256" key="1">
    <source>
        <dbReference type="ARBA" id="ARBA00022722"/>
    </source>
</evidence>